<gene>
    <name evidence="1" type="ORF">Vadar_000413</name>
</gene>
<protein>
    <submittedName>
        <fullName evidence="1">Uncharacterized protein</fullName>
    </submittedName>
</protein>
<accession>A0ACB7WWP7</accession>
<sequence length="144" mass="16329">MLEFLCRYGISGEICVFWAEFQPHQLLNRATRRVEGHGGREREYLVWCGLPFATALDCRNGTEIIACSLARFQVIISIFSLYIVAVAQGGHKSCAQAFDADRFDGRDSKECKDKSSFFNWWYFGVVGGSAAVHIFLNYIQDNLN</sequence>
<name>A0ACB7WWP7_9ERIC</name>
<reference evidence="1 2" key="1">
    <citation type="journal article" date="2021" name="Hortic Res">
        <title>High-quality reference genome and annotation aids understanding of berry development for evergreen blueberry (Vaccinium darrowii).</title>
        <authorList>
            <person name="Yu J."/>
            <person name="Hulse-Kemp A.M."/>
            <person name="Babiker E."/>
            <person name="Staton M."/>
        </authorList>
    </citation>
    <scope>NUCLEOTIDE SEQUENCE [LARGE SCALE GENOMIC DNA]</scope>
    <source>
        <strain evidence="2">cv. NJ 8807/NJ 8810</strain>
        <tissue evidence="1">Young leaf</tissue>
    </source>
</reference>
<organism evidence="1 2">
    <name type="scientific">Vaccinium darrowii</name>
    <dbReference type="NCBI Taxonomy" id="229202"/>
    <lineage>
        <taxon>Eukaryota</taxon>
        <taxon>Viridiplantae</taxon>
        <taxon>Streptophyta</taxon>
        <taxon>Embryophyta</taxon>
        <taxon>Tracheophyta</taxon>
        <taxon>Spermatophyta</taxon>
        <taxon>Magnoliopsida</taxon>
        <taxon>eudicotyledons</taxon>
        <taxon>Gunneridae</taxon>
        <taxon>Pentapetalae</taxon>
        <taxon>asterids</taxon>
        <taxon>Ericales</taxon>
        <taxon>Ericaceae</taxon>
        <taxon>Vaccinioideae</taxon>
        <taxon>Vaccinieae</taxon>
        <taxon>Vaccinium</taxon>
    </lineage>
</organism>
<dbReference type="EMBL" id="CM037152">
    <property type="protein sequence ID" value="KAH7832833.1"/>
    <property type="molecule type" value="Genomic_DNA"/>
</dbReference>
<evidence type="ECO:0000313" key="2">
    <source>
        <dbReference type="Proteomes" id="UP000828048"/>
    </source>
</evidence>
<proteinExistence type="predicted"/>
<keyword evidence="2" id="KW-1185">Reference proteome</keyword>
<comment type="caution">
    <text evidence="1">The sequence shown here is derived from an EMBL/GenBank/DDBJ whole genome shotgun (WGS) entry which is preliminary data.</text>
</comment>
<dbReference type="Proteomes" id="UP000828048">
    <property type="component" value="Chromosome 2"/>
</dbReference>
<evidence type="ECO:0000313" key="1">
    <source>
        <dbReference type="EMBL" id="KAH7832833.1"/>
    </source>
</evidence>